<evidence type="ECO:0000313" key="6">
    <source>
        <dbReference type="Proteomes" id="UP000034711"/>
    </source>
</evidence>
<dbReference type="EMBL" id="LCRI01000002">
    <property type="protein sequence ID" value="KKW33254.1"/>
    <property type="molecule type" value="Genomic_DNA"/>
</dbReference>
<dbReference type="SUPFAM" id="SSF53613">
    <property type="entry name" value="Ribokinase-like"/>
    <property type="match status" value="1"/>
</dbReference>
<dbReference type="PANTHER" id="PTHR43320:SF3">
    <property type="entry name" value="CARBOHYDRATE KINASE PFKB DOMAIN-CONTAINING PROTEIN"/>
    <property type="match status" value="1"/>
</dbReference>
<dbReference type="PANTHER" id="PTHR43320">
    <property type="entry name" value="SUGAR KINASE"/>
    <property type="match status" value="1"/>
</dbReference>
<dbReference type="GO" id="GO:0016301">
    <property type="term" value="F:kinase activity"/>
    <property type="evidence" value="ECO:0007669"/>
    <property type="project" value="UniProtKB-KW"/>
</dbReference>
<name>A0A0G2AKX0_9BACT</name>
<dbReference type="Proteomes" id="UP000034711">
    <property type="component" value="Unassembled WGS sequence"/>
</dbReference>
<evidence type="ECO:0000256" key="1">
    <source>
        <dbReference type="ARBA" id="ARBA00010688"/>
    </source>
</evidence>
<evidence type="ECO:0000256" key="3">
    <source>
        <dbReference type="ARBA" id="ARBA00022777"/>
    </source>
</evidence>
<evidence type="ECO:0000256" key="2">
    <source>
        <dbReference type="ARBA" id="ARBA00022679"/>
    </source>
</evidence>
<proteinExistence type="inferred from homology"/>
<accession>A0A0G2AKX0</accession>
<dbReference type="Pfam" id="PF00294">
    <property type="entry name" value="PfkB"/>
    <property type="match status" value="1"/>
</dbReference>
<keyword evidence="2" id="KW-0808">Transferase</keyword>
<dbReference type="InterPro" id="IPR011611">
    <property type="entry name" value="PfkB_dom"/>
</dbReference>
<reference evidence="5 6" key="1">
    <citation type="journal article" date="2015" name="Nature">
        <title>rRNA introns, odd ribosomes, and small enigmatic genomes across a large radiation of phyla.</title>
        <authorList>
            <person name="Brown C.T."/>
            <person name="Hug L.A."/>
            <person name="Thomas B.C."/>
            <person name="Sharon I."/>
            <person name="Castelle C.J."/>
            <person name="Singh A."/>
            <person name="Wilkins M.J."/>
            <person name="Williams K.H."/>
            <person name="Banfield J.F."/>
        </authorList>
    </citation>
    <scope>NUCLEOTIDE SEQUENCE [LARGE SCALE GENOMIC DNA]</scope>
</reference>
<dbReference type="InterPro" id="IPR052700">
    <property type="entry name" value="Carb_kinase_PfkB-like"/>
</dbReference>
<keyword evidence="3" id="KW-0418">Kinase</keyword>
<dbReference type="AlphaFoldDB" id="A0A0G2AKX0"/>
<comment type="similarity">
    <text evidence="1">Belongs to the carbohydrate kinase PfkB family.</text>
</comment>
<dbReference type="InterPro" id="IPR029056">
    <property type="entry name" value="Ribokinase-like"/>
</dbReference>
<dbReference type="Gene3D" id="3.40.1190.20">
    <property type="match status" value="1"/>
</dbReference>
<organism evidence="5 6">
    <name type="scientific">Candidatus Uhrbacteria bacterium GW2011_GWA2_53_10</name>
    <dbReference type="NCBI Taxonomy" id="1618980"/>
    <lineage>
        <taxon>Bacteria</taxon>
        <taxon>Candidatus Uhriibacteriota</taxon>
    </lineage>
</organism>
<protein>
    <recommendedName>
        <fullName evidence="4">Carbohydrate kinase PfkB domain-containing protein</fullName>
    </recommendedName>
</protein>
<feature type="domain" description="Carbohydrate kinase PfkB" evidence="4">
    <location>
        <begin position="40"/>
        <end position="302"/>
    </location>
</feature>
<evidence type="ECO:0000313" key="5">
    <source>
        <dbReference type="EMBL" id="KKW33254.1"/>
    </source>
</evidence>
<sequence>MYDMITVGDTKLDTFVVLKDASVQCQLKMPECQLCLEYGAKILVDVVASEIAGTAPNVARGLSRMKLKTAVLGNMGLDGTRDLAIKTLKKERVDAKFIHVLKGEQSSYSVVLNFKGEKTLLTSHIHHAYQFPKKLAAAKWMFVGEMGTGYEHLFKAISSYVQKQKVLLALNPGTAQIKEKKPALFDLIKRAEILFVNREEGHTLIGNGGSEIHHLAPALWKLGPKIIVLTDGRNGAYCFSGKDLLFCPMFPGERVEATGAGDAFATGFIGALLRKQPVQEAIRWGAVNSASVVGKVGPTAGLLTDAEIRARLRKHPRYCPKPA</sequence>
<gene>
    <name evidence="5" type="ORF">UY77_C0002G0002</name>
</gene>
<comment type="caution">
    <text evidence="5">The sequence shown here is derived from an EMBL/GenBank/DDBJ whole genome shotgun (WGS) entry which is preliminary data.</text>
</comment>
<evidence type="ECO:0000259" key="4">
    <source>
        <dbReference type="Pfam" id="PF00294"/>
    </source>
</evidence>